<dbReference type="EMBL" id="CP000878">
    <property type="protein sequence ID" value="ABX08498.1"/>
    <property type="molecule type" value="Genomic_DNA"/>
</dbReference>
<evidence type="ECO:0008006" key="3">
    <source>
        <dbReference type="Google" id="ProtNLM"/>
    </source>
</evidence>
<dbReference type="Gene3D" id="3.90.550.10">
    <property type="entry name" value="Spore Coat Polysaccharide Biosynthesis Protein SpsA, Chain A"/>
    <property type="match status" value="1"/>
</dbReference>
<dbReference type="RefSeq" id="WP_012195120.1">
    <property type="nucleotide sequence ID" value="NC_009976.1"/>
</dbReference>
<dbReference type="KEGG" id="pmj:P9211_05671"/>
<dbReference type="InterPro" id="IPR018641">
    <property type="entry name" value="Trfase_1_rSAM/seldom-assoc"/>
</dbReference>
<keyword evidence="2" id="KW-1185">Reference proteome</keyword>
<accession>A9BEI8</accession>
<dbReference type="Proteomes" id="UP000000788">
    <property type="component" value="Chromosome"/>
</dbReference>
<reference evidence="1 2" key="1">
    <citation type="journal article" date="2007" name="PLoS Genet.">
        <title>Patterns and implications of gene gain and loss in the evolution of Prochlorococcus.</title>
        <authorList>
            <person name="Kettler G.C."/>
            <person name="Martiny A.C."/>
            <person name="Huang K."/>
            <person name="Zucker J."/>
            <person name="Coleman M.L."/>
            <person name="Rodrigue S."/>
            <person name="Chen F."/>
            <person name="Lapidus A."/>
            <person name="Ferriera S."/>
            <person name="Johnson J."/>
            <person name="Steglich C."/>
            <person name="Church G.M."/>
            <person name="Richardson P."/>
            <person name="Chisholm S.W."/>
        </authorList>
    </citation>
    <scope>NUCLEOTIDE SEQUENCE [LARGE SCALE GENOMIC DNA]</scope>
    <source>
        <strain evidence="2">MIT 9211</strain>
    </source>
</reference>
<dbReference type="OrthoDB" id="9810303at2"/>
<dbReference type="AlphaFoldDB" id="A9BEI8"/>
<gene>
    <name evidence="1" type="ordered locus">P9211_05671</name>
</gene>
<sequence>MPKPVLVIMTRWHAPYRCKRRLAQEIGAEQAALIQKKLTIHTISVAKTMQKKGFIDLRLAIEGIGFNKIKQVSKAFGIKDALPQGEGNLGVKMKRQVQKIQKRNVRNNRNGLATIIIGTDLPSLCELDLIQALKKLDKADMVLGPAQDGGYWLLGLAGKSINPLTTTPFDGIKWGTSSVLKQTITKAKKKGICYELVNYKNDLDQIEDLEPWLKLKDSQDSLLLYPPSTNLKG</sequence>
<dbReference type="NCBIfam" id="TIGR04282">
    <property type="entry name" value="glyco_like_cofC"/>
    <property type="match status" value="1"/>
</dbReference>
<dbReference type="eggNOG" id="COG3222">
    <property type="taxonomic scope" value="Bacteria"/>
</dbReference>
<dbReference type="HOGENOM" id="CLU_075662_2_0_3"/>
<dbReference type="PANTHER" id="PTHR36529:SF1">
    <property type="entry name" value="GLYCOSYLTRANSFERASE"/>
    <property type="match status" value="1"/>
</dbReference>
<dbReference type="PANTHER" id="PTHR36529">
    <property type="entry name" value="SLL1095 PROTEIN"/>
    <property type="match status" value="1"/>
</dbReference>
<organism evidence="1 2">
    <name type="scientific">Prochlorococcus marinus (strain MIT 9211)</name>
    <dbReference type="NCBI Taxonomy" id="93059"/>
    <lineage>
        <taxon>Bacteria</taxon>
        <taxon>Bacillati</taxon>
        <taxon>Cyanobacteriota</taxon>
        <taxon>Cyanophyceae</taxon>
        <taxon>Synechococcales</taxon>
        <taxon>Prochlorococcaceae</taxon>
        <taxon>Prochlorococcus</taxon>
    </lineage>
</organism>
<evidence type="ECO:0000313" key="1">
    <source>
        <dbReference type="EMBL" id="ABX08498.1"/>
    </source>
</evidence>
<proteinExistence type="predicted"/>
<dbReference type="InterPro" id="IPR029044">
    <property type="entry name" value="Nucleotide-diphossugar_trans"/>
</dbReference>
<dbReference type="STRING" id="93059.P9211_05671"/>
<evidence type="ECO:0000313" key="2">
    <source>
        <dbReference type="Proteomes" id="UP000000788"/>
    </source>
</evidence>
<name>A9BEI8_PROM4</name>
<protein>
    <recommendedName>
        <fullName evidence="3">Glycosyltransferase</fullName>
    </recommendedName>
</protein>
<dbReference type="Pfam" id="PF09837">
    <property type="entry name" value="DUF2064"/>
    <property type="match status" value="1"/>
</dbReference>
<dbReference type="SUPFAM" id="SSF53448">
    <property type="entry name" value="Nucleotide-diphospho-sugar transferases"/>
    <property type="match status" value="1"/>
</dbReference>